<dbReference type="Proteomes" id="UP001194696">
    <property type="component" value="Unassembled WGS sequence"/>
</dbReference>
<evidence type="ECO:0000313" key="4">
    <source>
        <dbReference type="Proteomes" id="UP001194696"/>
    </source>
</evidence>
<feature type="chain" id="PRO_5046418140" description="Lytic polysaccharide monooxygenase" evidence="2">
    <location>
        <begin position="22"/>
        <end position="278"/>
    </location>
</feature>
<keyword evidence="2" id="KW-0732">Signal</keyword>
<organism evidence="3 4">
    <name type="scientific">Linnemannia gamsii</name>
    <dbReference type="NCBI Taxonomy" id="64522"/>
    <lineage>
        <taxon>Eukaryota</taxon>
        <taxon>Fungi</taxon>
        <taxon>Fungi incertae sedis</taxon>
        <taxon>Mucoromycota</taxon>
        <taxon>Mortierellomycotina</taxon>
        <taxon>Mortierellomycetes</taxon>
        <taxon>Mortierellales</taxon>
        <taxon>Mortierellaceae</taxon>
        <taxon>Linnemannia</taxon>
    </lineage>
</organism>
<reference evidence="3 4" key="1">
    <citation type="journal article" date="2020" name="Fungal Divers.">
        <title>Resolving the Mortierellaceae phylogeny through synthesis of multi-gene phylogenetics and phylogenomics.</title>
        <authorList>
            <person name="Vandepol N."/>
            <person name="Liber J."/>
            <person name="Desiro A."/>
            <person name="Na H."/>
            <person name="Kennedy M."/>
            <person name="Barry K."/>
            <person name="Grigoriev I.V."/>
            <person name="Miller A.N."/>
            <person name="O'Donnell K."/>
            <person name="Stajich J.E."/>
            <person name="Bonito G."/>
        </authorList>
    </citation>
    <scope>NUCLEOTIDE SEQUENCE [LARGE SCALE GENOMIC DNA]</scope>
    <source>
        <strain evidence="3 4">AD045</strain>
    </source>
</reference>
<evidence type="ECO:0000256" key="1">
    <source>
        <dbReference type="SAM" id="MobiDB-lite"/>
    </source>
</evidence>
<feature type="compositionally biased region" description="Low complexity" evidence="1">
    <location>
        <begin position="222"/>
        <end position="250"/>
    </location>
</feature>
<gene>
    <name evidence="3" type="ORF">BGZ96_007267</name>
</gene>
<evidence type="ECO:0000313" key="3">
    <source>
        <dbReference type="EMBL" id="KAG0297209.1"/>
    </source>
</evidence>
<evidence type="ECO:0000256" key="2">
    <source>
        <dbReference type="SAM" id="SignalP"/>
    </source>
</evidence>
<evidence type="ECO:0008006" key="5">
    <source>
        <dbReference type="Google" id="ProtNLM"/>
    </source>
</evidence>
<accession>A0ABQ7KDR4</accession>
<keyword evidence="4" id="KW-1185">Reference proteome</keyword>
<dbReference type="PANTHER" id="PTHR36182:SF1">
    <property type="entry name" value="PROTEIN, PUTATIVE (AFU_ORTHOLOGUE AFUA_6G10930)-RELATED"/>
    <property type="match status" value="1"/>
</dbReference>
<proteinExistence type="predicted"/>
<name>A0ABQ7KDR4_9FUNG</name>
<feature type="region of interest" description="Disordered" evidence="1">
    <location>
        <begin position="222"/>
        <end position="252"/>
    </location>
</feature>
<sequence length="278" mass="30087">MLRKSTLIITAIQLIALVVHSHVDLTTPCSRYHFAPRCPPPPAGQLYDYNTNAPISSGGINTEPLCKHSVPYAKRTVYKAGEPISTGYDIGSAHGGGHCQWALSYDGEKTWVVIQTEIRTCLQGALTGQSDVKIPVTIPKDAPSGDVTFMWLWVNAIGDRELYSNCADIRIEGRDGGSVTGVELLLVNYNTTYGIIPEFPNPGDPDHRELYDARKPITITVKSSGSTISSTPDPSSPSSPSSTPKNSAASGSRDHLQPLVFFISTTFLILFASLQHNM</sequence>
<dbReference type="Gene3D" id="2.70.50.70">
    <property type="match status" value="1"/>
</dbReference>
<protein>
    <recommendedName>
        <fullName evidence="5">Lytic polysaccharide monooxygenase</fullName>
    </recommendedName>
</protein>
<dbReference type="EMBL" id="JAAAIM010000037">
    <property type="protein sequence ID" value="KAG0297209.1"/>
    <property type="molecule type" value="Genomic_DNA"/>
</dbReference>
<feature type="signal peptide" evidence="2">
    <location>
        <begin position="1"/>
        <end position="21"/>
    </location>
</feature>
<comment type="caution">
    <text evidence="3">The sequence shown here is derived from an EMBL/GenBank/DDBJ whole genome shotgun (WGS) entry which is preliminary data.</text>
</comment>
<dbReference type="PANTHER" id="PTHR36182">
    <property type="entry name" value="PROTEIN, PUTATIVE (AFU_ORTHOLOGUE AFUA_6G10930)-RELATED"/>
    <property type="match status" value="1"/>
</dbReference>